<keyword evidence="4" id="KW-1185">Reference proteome</keyword>
<protein>
    <recommendedName>
        <fullName evidence="2">Serine hydrolase domain-containing protein</fullName>
    </recommendedName>
</protein>
<evidence type="ECO:0000259" key="2">
    <source>
        <dbReference type="Pfam" id="PF03959"/>
    </source>
</evidence>
<proteinExistence type="predicted"/>
<dbReference type="Proteomes" id="UP000249829">
    <property type="component" value="Unassembled WGS sequence"/>
</dbReference>
<dbReference type="Gene3D" id="3.40.50.1820">
    <property type="entry name" value="alpha/beta hydrolase"/>
    <property type="match status" value="1"/>
</dbReference>
<dbReference type="AlphaFoldDB" id="A0A2V5H5J3"/>
<feature type="domain" description="Serine hydrolase" evidence="2">
    <location>
        <begin position="12"/>
        <end position="245"/>
    </location>
</feature>
<dbReference type="OMA" id="DYACGLE"/>
<dbReference type="PANTHER" id="PTHR48070:SF6">
    <property type="entry name" value="ESTERASE OVCA2"/>
    <property type="match status" value="1"/>
</dbReference>
<evidence type="ECO:0000256" key="1">
    <source>
        <dbReference type="ARBA" id="ARBA00022801"/>
    </source>
</evidence>
<organism evidence="3 4">
    <name type="scientific">Aspergillus violaceofuscus (strain CBS 115571)</name>
    <dbReference type="NCBI Taxonomy" id="1450538"/>
    <lineage>
        <taxon>Eukaryota</taxon>
        <taxon>Fungi</taxon>
        <taxon>Dikarya</taxon>
        <taxon>Ascomycota</taxon>
        <taxon>Pezizomycotina</taxon>
        <taxon>Eurotiomycetes</taxon>
        <taxon>Eurotiomycetidae</taxon>
        <taxon>Eurotiales</taxon>
        <taxon>Aspergillaceae</taxon>
        <taxon>Aspergillus</taxon>
    </lineage>
</organism>
<accession>A0A2V5H5J3</accession>
<gene>
    <name evidence="3" type="ORF">BO99DRAFT_435739</name>
</gene>
<reference evidence="3 4" key="1">
    <citation type="submission" date="2018-02" db="EMBL/GenBank/DDBJ databases">
        <title>The genomes of Aspergillus section Nigri reveals drivers in fungal speciation.</title>
        <authorList>
            <consortium name="DOE Joint Genome Institute"/>
            <person name="Vesth T.C."/>
            <person name="Nybo J."/>
            <person name="Theobald S."/>
            <person name="Brandl J."/>
            <person name="Frisvad J.C."/>
            <person name="Nielsen K.F."/>
            <person name="Lyhne E.K."/>
            <person name="Kogle M.E."/>
            <person name="Kuo A."/>
            <person name="Riley R."/>
            <person name="Clum A."/>
            <person name="Nolan M."/>
            <person name="Lipzen A."/>
            <person name="Salamov A."/>
            <person name="Henrissat B."/>
            <person name="Wiebenga A."/>
            <person name="De vries R.P."/>
            <person name="Grigoriev I.V."/>
            <person name="Mortensen U.H."/>
            <person name="Andersen M.R."/>
            <person name="Baker S.E."/>
        </authorList>
    </citation>
    <scope>NUCLEOTIDE SEQUENCE [LARGE SCALE GENOMIC DNA]</scope>
    <source>
        <strain evidence="3 4">CBS 115571</strain>
    </source>
</reference>
<dbReference type="InterPro" id="IPR029058">
    <property type="entry name" value="AB_hydrolase_fold"/>
</dbReference>
<dbReference type="GO" id="GO:0005634">
    <property type="term" value="C:nucleus"/>
    <property type="evidence" value="ECO:0007669"/>
    <property type="project" value="TreeGrafter"/>
</dbReference>
<dbReference type="PANTHER" id="PTHR48070">
    <property type="entry name" value="ESTERASE OVCA2"/>
    <property type="match status" value="1"/>
</dbReference>
<sequence length="321" mass="35644">MAASSNCPPENAKFRILMLHGYAQTAQSLRIKTRPLLQELTQTLTPILQARYPGGIEYLFPDGPIDLDTNSTSFTTTSTSHPTNATRLAWWLNLDDTSRYIFLNDTVHYLSNFLDGKPIHAIIGFSQGAALAVMLAAMCEAAADPQRLQAIQTQNLPVDTFLQSLSGQQPLEFVLNFCGFRGTMEYYSSLYTPALSTPSFHAIGVFDTMITAEESRELLEAFVAPEVRWFFGGHFVPRDAESTRQVVGFVKRVCLERAVGDTRRLGSVLTIGSGSDSELSVSSLSGERRRLKKVEVRVRKRSPVQMGWGRREFGVRLALAV</sequence>
<dbReference type="InterPro" id="IPR005645">
    <property type="entry name" value="FSH-like_dom"/>
</dbReference>
<evidence type="ECO:0000313" key="3">
    <source>
        <dbReference type="EMBL" id="PYI16103.1"/>
    </source>
</evidence>
<dbReference type="Pfam" id="PF03959">
    <property type="entry name" value="FSH1"/>
    <property type="match status" value="1"/>
</dbReference>
<keyword evidence="1" id="KW-0378">Hydrolase</keyword>
<dbReference type="SUPFAM" id="SSF53474">
    <property type="entry name" value="alpha/beta-Hydrolases"/>
    <property type="match status" value="1"/>
</dbReference>
<name>A0A2V5H5J3_ASPV1</name>
<dbReference type="EMBL" id="KZ825174">
    <property type="protein sequence ID" value="PYI16103.1"/>
    <property type="molecule type" value="Genomic_DNA"/>
</dbReference>
<dbReference type="GO" id="GO:0005737">
    <property type="term" value="C:cytoplasm"/>
    <property type="evidence" value="ECO:0007669"/>
    <property type="project" value="TreeGrafter"/>
</dbReference>
<dbReference type="InterPro" id="IPR050593">
    <property type="entry name" value="LovG"/>
</dbReference>
<evidence type="ECO:0000313" key="4">
    <source>
        <dbReference type="Proteomes" id="UP000249829"/>
    </source>
</evidence>
<dbReference type="GO" id="GO:0016787">
    <property type="term" value="F:hydrolase activity"/>
    <property type="evidence" value="ECO:0007669"/>
    <property type="project" value="UniProtKB-KW"/>
</dbReference>